<accession>A0A8H5ASI4</accession>
<name>A0A8H5ASI4_9AGAR</name>
<dbReference type="EMBL" id="JAACJJ010000058">
    <property type="protein sequence ID" value="KAF5310250.1"/>
    <property type="molecule type" value="Genomic_DNA"/>
</dbReference>
<dbReference type="AlphaFoldDB" id="A0A8H5ASI4"/>
<proteinExistence type="predicted"/>
<comment type="caution">
    <text evidence="1">The sequence shown here is derived from an EMBL/GenBank/DDBJ whole genome shotgun (WGS) entry which is preliminary data.</text>
</comment>
<evidence type="ECO:0000313" key="2">
    <source>
        <dbReference type="Proteomes" id="UP000567179"/>
    </source>
</evidence>
<protein>
    <submittedName>
        <fullName evidence="1">Uncharacterized protein</fullName>
    </submittedName>
</protein>
<organism evidence="1 2">
    <name type="scientific">Psilocybe cf. subviscida</name>
    <dbReference type="NCBI Taxonomy" id="2480587"/>
    <lineage>
        <taxon>Eukaryota</taxon>
        <taxon>Fungi</taxon>
        <taxon>Dikarya</taxon>
        <taxon>Basidiomycota</taxon>
        <taxon>Agaricomycotina</taxon>
        <taxon>Agaricomycetes</taxon>
        <taxon>Agaricomycetidae</taxon>
        <taxon>Agaricales</taxon>
        <taxon>Agaricineae</taxon>
        <taxon>Strophariaceae</taxon>
        <taxon>Psilocybe</taxon>
    </lineage>
</organism>
<keyword evidence="2" id="KW-1185">Reference proteome</keyword>
<evidence type="ECO:0000313" key="1">
    <source>
        <dbReference type="EMBL" id="KAF5310250.1"/>
    </source>
</evidence>
<reference evidence="1 2" key="1">
    <citation type="journal article" date="2020" name="ISME J.">
        <title>Uncovering the hidden diversity of litter-decomposition mechanisms in mushroom-forming fungi.</title>
        <authorList>
            <person name="Floudas D."/>
            <person name="Bentzer J."/>
            <person name="Ahren D."/>
            <person name="Johansson T."/>
            <person name="Persson P."/>
            <person name="Tunlid A."/>
        </authorList>
    </citation>
    <scope>NUCLEOTIDE SEQUENCE [LARGE SCALE GENOMIC DNA]</scope>
    <source>
        <strain evidence="1 2">CBS 101986</strain>
    </source>
</reference>
<dbReference type="OrthoDB" id="339325at2759"/>
<dbReference type="Proteomes" id="UP000567179">
    <property type="component" value="Unassembled WGS sequence"/>
</dbReference>
<sequence>MYVQPTVWKSYTHRAVSRPQGPLSVVRLVVSTDGEQYRVVDVSGAHDGSWIRRNILLKLGIPEHLHSQFYIYPSEVGAYALGGALSDRRLFSHCRETGDASGSLKFFVSTSPDRPLPADSNYASQGVPVAVNRPSRW</sequence>
<gene>
    <name evidence="1" type="ORF">D9619_010296</name>
</gene>